<feature type="active site" evidence="6">
    <location>
        <position position="1321"/>
    </location>
</feature>
<dbReference type="PROSITE" id="PS51786">
    <property type="entry name" value="LON_PROTEOLYTIC"/>
    <property type="match status" value="1"/>
</dbReference>
<dbReference type="Gene3D" id="3.30.230.10">
    <property type="match status" value="2"/>
</dbReference>
<sequence>MLSVLPLKNFRLTSIQNHLPTQKAFSFPSLSKHFNSLFNSIQNSKKKLNLKKEINPKYFSNKKSNLEKEAIKSGKKISITNPLDNTIPTSLPIIALDHTPLFPGFGIVATIRNKEYQNLINKNNGYVGMFLLDSDSRRPQITMDSRLINKGQELVKRFQLSMDATHGYNYPTFFIFGKKISGHIPKFGIKNEKLIGLAQESIPNLTMDIREILNTLNVGVLAKAFQFKDFPTTYGYGDHDDLYFFYGLQRISIDKAHEELNYYSTTYKILEDPKIPNNDIDVRAYAQLIYKALDKKISDSPKISNFFDLSDINALINCATPISKSTPDQKQEILESNQTVDRLSKLYNIIMEDNSLIDAKNELDKKASDESAKNMKRYRIENELRFLTSLSESISVSDSPYIKKLHDKVIPGKVLEIIKSEIQKLQQTDKRSIEYGVTKEYLEWLSILPWGVNDPIHKDINQAKKILDEDHFGLQDIKERILEFIAVENLLEHAGGKIICFVGPPGVGKCLGFNTQVMLANGKCAAVQDIKPGHVLLGDDSNHRNVLSITKGFGKLFNIIDKNSRQSFVVNEEHILCLKFCGNDYSKIKWNKKLNCYQIKFLENHQFKTFFITDLYRKGKFSKKKVKLFAKKIRKSLNLTKFGDIVEISVKDYMKKSNEWKKLYCGYRTFVEFKEKQTDQDPFVLGRNSANHELQIAMSLENGKKMKPNTDTDTKKEKKRIIPENIKFNSKRIRQEYLDGFLESAAKLSKKRNQCEVLLSNSNFVNDFEYLCRSLGIHFVKSGNSIIKFRLYNFDRKTKRINYKKQNQKKEKDLMFPISVCYSGEGNYYGFELDGNGRFLLGDFTVTHNSSIAQSIARALERKFYRFSVGGMRDVGEIKGHRRTYVGALPGKMIQSLKITQTSNPVILIDEIDKIGQSFKGDPASALLEVLDPEQNFEFIDHYLDVPFDLSKITFILTANDATQIPRTLLDRLEVIQLSGYVLKEKLMIAKNHFLQKIKKETGLSKCDIQITDEAIIKIIRDYCREPGVRNLSNQLEKIYRKIAFKYCNLNSNQRDSFHVFIDKKDIVDYLGTRKYSKDRIFEKTIPGVATGLAWTPFGGVVIYIETIVSDVANLERKNKNQNSNQNSNPKKLVYNSNPKKLVYNSNPKKLVYNSNQDSIKNLIQDSIQNLIQDSIENLNQNLIENLNQNSNENLNQNLNQNSNKNSNGNSNQNLNQNSNQNLNGNSNENLNQNLKENSNQNSNGNSNENSNENSNKYEIREAGGTLFTTGNIGNVMQESTQIAYSFAKRFLEKHDKNNKFFFNTIHMHIPKGAIPKDGPSAGVTMVTALLSLALNEPVKQETAMTGEITLNGKVLAVGGIKEKVIGASISGIKNIILPVENKRDWDEIDPFIRTDLKVIFVQDYQEIFDEVFSFEKKN</sequence>
<feature type="active site" evidence="6">
    <location>
        <position position="1364"/>
    </location>
</feature>
<dbReference type="InterPro" id="IPR027065">
    <property type="entry name" value="Lon_Prtase"/>
</dbReference>
<gene>
    <name evidence="12" type="ORF">M0811_13864</name>
</gene>
<dbReference type="EC" id="3.4.21.-" evidence="8"/>
<keyword evidence="4 6" id="KW-0720">Serine protease</keyword>
<dbReference type="Pfam" id="PF05203">
    <property type="entry name" value="Hom_end_hint"/>
    <property type="match status" value="1"/>
</dbReference>
<keyword evidence="1 6" id="KW-0645">Protease</keyword>
<dbReference type="SMART" id="SM00464">
    <property type="entry name" value="LON"/>
    <property type="match status" value="1"/>
</dbReference>
<dbReference type="GO" id="GO:0006515">
    <property type="term" value="P:protein quality control for misfolded or incompletely synthesized proteins"/>
    <property type="evidence" value="ECO:0007669"/>
    <property type="project" value="TreeGrafter"/>
</dbReference>
<dbReference type="Pfam" id="PF02190">
    <property type="entry name" value="LON_substr_bdg"/>
    <property type="match status" value="1"/>
</dbReference>
<dbReference type="InterPro" id="IPR036844">
    <property type="entry name" value="Hint_dom_sf"/>
</dbReference>
<dbReference type="Gene3D" id="1.20.58.1480">
    <property type="match status" value="1"/>
</dbReference>
<dbReference type="Pfam" id="PF05362">
    <property type="entry name" value="Lon_C"/>
    <property type="match status" value="2"/>
</dbReference>
<dbReference type="SUPFAM" id="SSF52540">
    <property type="entry name" value="P-loop containing nucleoside triphosphate hydrolases"/>
    <property type="match status" value="2"/>
</dbReference>
<feature type="region of interest" description="Disordered" evidence="9">
    <location>
        <begin position="1193"/>
        <end position="1254"/>
    </location>
</feature>
<feature type="domain" description="Lon N-terminal" evidence="11">
    <location>
        <begin position="91"/>
        <end position="354"/>
    </location>
</feature>
<dbReference type="InterPro" id="IPR008269">
    <property type="entry name" value="Lon_proteolytic"/>
</dbReference>
<evidence type="ECO:0000256" key="7">
    <source>
        <dbReference type="RuleBase" id="RU000591"/>
    </source>
</evidence>
<feature type="domain" description="Lon proteolytic" evidence="10">
    <location>
        <begin position="1084"/>
        <end position="1415"/>
    </location>
</feature>
<dbReference type="GO" id="GO:0030908">
    <property type="term" value="P:protein splicing"/>
    <property type="evidence" value="ECO:0007669"/>
    <property type="project" value="InterPro"/>
</dbReference>
<organism evidence="12 13">
    <name type="scientific">Anaeramoeba ignava</name>
    <name type="common">Anaerobic marine amoeba</name>
    <dbReference type="NCBI Taxonomy" id="1746090"/>
    <lineage>
        <taxon>Eukaryota</taxon>
        <taxon>Metamonada</taxon>
        <taxon>Anaeramoebidae</taxon>
        <taxon>Anaeramoeba</taxon>
    </lineage>
</organism>
<dbReference type="Gene3D" id="1.20.5.5270">
    <property type="match status" value="1"/>
</dbReference>
<dbReference type="PANTHER" id="PTHR43718:SF2">
    <property type="entry name" value="LON PROTEASE HOMOLOG, MITOCHONDRIAL"/>
    <property type="match status" value="1"/>
</dbReference>
<evidence type="ECO:0000256" key="4">
    <source>
        <dbReference type="ARBA" id="ARBA00022825"/>
    </source>
</evidence>
<dbReference type="Gene3D" id="2.170.16.10">
    <property type="entry name" value="Hedgehog/Intein (Hint) domain"/>
    <property type="match status" value="2"/>
</dbReference>
<dbReference type="GO" id="GO:0005524">
    <property type="term" value="F:ATP binding"/>
    <property type="evidence" value="ECO:0007669"/>
    <property type="project" value="UniProtKB-KW"/>
</dbReference>
<dbReference type="Pfam" id="PF00004">
    <property type="entry name" value="AAA"/>
    <property type="match status" value="1"/>
</dbReference>
<evidence type="ECO:0000256" key="9">
    <source>
        <dbReference type="SAM" id="MobiDB-lite"/>
    </source>
</evidence>
<dbReference type="OrthoDB" id="2411602at2759"/>
<dbReference type="InterPro" id="IPR020568">
    <property type="entry name" value="Ribosomal_Su5_D2-typ_SF"/>
</dbReference>
<dbReference type="InterPro" id="IPR014721">
    <property type="entry name" value="Ribsml_uS5_D2-typ_fold_subgr"/>
</dbReference>
<dbReference type="Proteomes" id="UP001149090">
    <property type="component" value="Unassembled WGS sequence"/>
</dbReference>
<dbReference type="SUPFAM" id="SSF54211">
    <property type="entry name" value="Ribosomal protein S5 domain 2-like"/>
    <property type="match status" value="1"/>
</dbReference>
<dbReference type="PROSITE" id="PS51787">
    <property type="entry name" value="LON_N"/>
    <property type="match status" value="1"/>
</dbReference>
<dbReference type="SUPFAM" id="SSF51294">
    <property type="entry name" value="Hedgehog/intein (Hint) domain"/>
    <property type="match status" value="1"/>
</dbReference>
<reference evidence="12" key="1">
    <citation type="submission" date="2022-10" db="EMBL/GenBank/DDBJ databases">
        <title>Novel sulphate-reducing endosymbionts in the free-living metamonad Anaeramoeba.</title>
        <authorList>
            <person name="Jerlstrom-Hultqvist J."/>
            <person name="Cepicka I."/>
            <person name="Gallot-Lavallee L."/>
            <person name="Salas-Leiva D."/>
            <person name="Curtis B.A."/>
            <person name="Zahonova K."/>
            <person name="Pipaliya S."/>
            <person name="Dacks J."/>
            <person name="Roger A.J."/>
        </authorList>
    </citation>
    <scope>NUCLEOTIDE SEQUENCE</scope>
    <source>
        <strain evidence="12">BMAN</strain>
    </source>
</reference>
<evidence type="ECO:0000256" key="5">
    <source>
        <dbReference type="ARBA" id="ARBA00022840"/>
    </source>
</evidence>
<evidence type="ECO:0000259" key="10">
    <source>
        <dbReference type="PROSITE" id="PS51786"/>
    </source>
</evidence>
<keyword evidence="2 7" id="KW-0547">Nucleotide-binding</keyword>
<dbReference type="GO" id="GO:0004176">
    <property type="term" value="F:ATP-dependent peptidase activity"/>
    <property type="evidence" value="ECO:0007669"/>
    <property type="project" value="UniProtKB-UniRule"/>
</dbReference>
<evidence type="ECO:0000256" key="8">
    <source>
        <dbReference type="RuleBase" id="RU000592"/>
    </source>
</evidence>
<accession>A0A9Q0LXQ4</accession>
<dbReference type="InterPro" id="IPR007868">
    <property type="entry name" value="Hom_end_hint"/>
</dbReference>
<dbReference type="InterPro" id="IPR008268">
    <property type="entry name" value="Peptidase_S16_AS"/>
</dbReference>
<evidence type="ECO:0000313" key="12">
    <source>
        <dbReference type="EMBL" id="KAJ5080680.1"/>
    </source>
</evidence>
<dbReference type="InterPro" id="IPR027417">
    <property type="entry name" value="P-loop_NTPase"/>
</dbReference>
<evidence type="ECO:0000256" key="3">
    <source>
        <dbReference type="ARBA" id="ARBA00022801"/>
    </source>
</evidence>
<dbReference type="PRINTS" id="PR00830">
    <property type="entry name" value="ENDOLAPTASE"/>
</dbReference>
<dbReference type="PANTHER" id="PTHR43718">
    <property type="entry name" value="LON PROTEASE"/>
    <property type="match status" value="1"/>
</dbReference>
<dbReference type="InterPro" id="IPR003959">
    <property type="entry name" value="ATPase_AAA_core"/>
</dbReference>
<dbReference type="Gene3D" id="1.10.8.60">
    <property type="match status" value="1"/>
</dbReference>
<dbReference type="Pfam" id="PF22667">
    <property type="entry name" value="Lon_lid"/>
    <property type="match status" value="1"/>
</dbReference>
<dbReference type="GO" id="GO:0004252">
    <property type="term" value="F:serine-type endopeptidase activity"/>
    <property type="evidence" value="ECO:0007669"/>
    <property type="project" value="UniProtKB-UniRule"/>
</dbReference>
<dbReference type="InterPro" id="IPR054594">
    <property type="entry name" value="Lon_lid"/>
</dbReference>
<comment type="similarity">
    <text evidence="6 7">Belongs to the peptidase S16 family.</text>
</comment>
<keyword evidence="3 6" id="KW-0378">Hydrolase</keyword>
<evidence type="ECO:0000256" key="6">
    <source>
        <dbReference type="PROSITE-ProRule" id="PRU01122"/>
    </source>
</evidence>
<evidence type="ECO:0000313" key="13">
    <source>
        <dbReference type="Proteomes" id="UP001149090"/>
    </source>
</evidence>
<feature type="region of interest" description="Disordered" evidence="9">
    <location>
        <begin position="1119"/>
        <end position="1139"/>
    </location>
</feature>
<protein>
    <recommendedName>
        <fullName evidence="8">Lon protease homolog</fullName>
        <ecNumber evidence="8">3.4.21.-</ecNumber>
    </recommendedName>
</protein>
<dbReference type="GO" id="GO:0016887">
    <property type="term" value="F:ATP hydrolysis activity"/>
    <property type="evidence" value="ECO:0007669"/>
    <property type="project" value="InterPro"/>
</dbReference>
<dbReference type="InterPro" id="IPR003111">
    <property type="entry name" value="Lon_prtase_N"/>
</dbReference>
<comment type="caution">
    <text evidence="12">The sequence shown here is derived from an EMBL/GenBank/DDBJ whole genome shotgun (WGS) entry which is preliminary data.</text>
</comment>
<dbReference type="Gene3D" id="3.40.50.300">
    <property type="entry name" value="P-loop containing nucleotide triphosphate hydrolases"/>
    <property type="match status" value="2"/>
</dbReference>
<evidence type="ECO:0000256" key="1">
    <source>
        <dbReference type="ARBA" id="ARBA00022670"/>
    </source>
</evidence>
<evidence type="ECO:0000256" key="2">
    <source>
        <dbReference type="ARBA" id="ARBA00022741"/>
    </source>
</evidence>
<keyword evidence="5 7" id="KW-0067">ATP-binding</keyword>
<dbReference type="PROSITE" id="PS01046">
    <property type="entry name" value="LON_SER"/>
    <property type="match status" value="1"/>
</dbReference>
<dbReference type="EMBL" id="JAPDFW010000004">
    <property type="protein sequence ID" value="KAJ5080680.1"/>
    <property type="molecule type" value="Genomic_DNA"/>
</dbReference>
<proteinExistence type="inferred from homology"/>
<evidence type="ECO:0000259" key="11">
    <source>
        <dbReference type="PROSITE" id="PS51787"/>
    </source>
</evidence>
<keyword evidence="13" id="KW-1185">Reference proteome</keyword>
<name>A0A9Q0LXQ4_ANAIG</name>